<feature type="compositionally biased region" description="Basic residues" evidence="1">
    <location>
        <begin position="628"/>
        <end position="642"/>
    </location>
</feature>
<proteinExistence type="predicted"/>
<accession>A0A166MUS2</accession>
<evidence type="ECO:0000313" key="3">
    <source>
        <dbReference type="Proteomes" id="UP000076532"/>
    </source>
</evidence>
<feature type="compositionally biased region" description="Polar residues" evidence="1">
    <location>
        <begin position="557"/>
        <end position="572"/>
    </location>
</feature>
<feature type="compositionally biased region" description="Low complexity" evidence="1">
    <location>
        <begin position="573"/>
        <end position="582"/>
    </location>
</feature>
<feature type="compositionally biased region" description="Basic and acidic residues" evidence="1">
    <location>
        <begin position="978"/>
        <end position="997"/>
    </location>
</feature>
<feature type="compositionally biased region" description="Polar residues" evidence="1">
    <location>
        <begin position="913"/>
        <end position="936"/>
    </location>
</feature>
<feature type="region of interest" description="Disordered" evidence="1">
    <location>
        <begin position="1020"/>
        <end position="1131"/>
    </location>
</feature>
<feature type="region of interest" description="Disordered" evidence="1">
    <location>
        <begin position="545"/>
        <end position="698"/>
    </location>
</feature>
<feature type="compositionally biased region" description="Basic and acidic residues" evidence="1">
    <location>
        <begin position="946"/>
        <end position="963"/>
    </location>
</feature>
<reference evidence="2 3" key="1">
    <citation type="journal article" date="2016" name="Mol. Biol. Evol.">
        <title>Comparative Genomics of Early-Diverging Mushroom-Forming Fungi Provides Insights into the Origins of Lignocellulose Decay Capabilities.</title>
        <authorList>
            <person name="Nagy L.G."/>
            <person name="Riley R."/>
            <person name="Tritt A."/>
            <person name="Adam C."/>
            <person name="Daum C."/>
            <person name="Floudas D."/>
            <person name="Sun H."/>
            <person name="Yadav J.S."/>
            <person name="Pangilinan J."/>
            <person name="Larsson K.H."/>
            <person name="Matsuura K."/>
            <person name="Barry K."/>
            <person name="Labutti K."/>
            <person name="Kuo R."/>
            <person name="Ohm R.A."/>
            <person name="Bhattacharya S.S."/>
            <person name="Shirouzu T."/>
            <person name="Yoshinaga Y."/>
            <person name="Martin F.M."/>
            <person name="Grigoriev I.V."/>
            <person name="Hibbett D.S."/>
        </authorList>
    </citation>
    <scope>NUCLEOTIDE SEQUENCE [LARGE SCALE GENOMIC DNA]</scope>
    <source>
        <strain evidence="2 3">CBS 109695</strain>
    </source>
</reference>
<feature type="compositionally biased region" description="Basic and acidic residues" evidence="1">
    <location>
        <begin position="654"/>
        <end position="668"/>
    </location>
</feature>
<feature type="region of interest" description="Disordered" evidence="1">
    <location>
        <begin position="829"/>
        <end position="997"/>
    </location>
</feature>
<evidence type="ECO:0000256" key="1">
    <source>
        <dbReference type="SAM" id="MobiDB-lite"/>
    </source>
</evidence>
<feature type="compositionally biased region" description="Polar residues" evidence="1">
    <location>
        <begin position="328"/>
        <end position="339"/>
    </location>
</feature>
<feature type="region of interest" description="Disordered" evidence="1">
    <location>
        <begin position="328"/>
        <end position="359"/>
    </location>
</feature>
<organism evidence="2 3">
    <name type="scientific">Athelia psychrophila</name>
    <dbReference type="NCBI Taxonomy" id="1759441"/>
    <lineage>
        <taxon>Eukaryota</taxon>
        <taxon>Fungi</taxon>
        <taxon>Dikarya</taxon>
        <taxon>Basidiomycota</taxon>
        <taxon>Agaricomycotina</taxon>
        <taxon>Agaricomycetes</taxon>
        <taxon>Agaricomycetidae</taxon>
        <taxon>Atheliales</taxon>
        <taxon>Atheliaceae</taxon>
        <taxon>Athelia</taxon>
    </lineage>
</organism>
<gene>
    <name evidence="2" type="ORF">FIBSPDRAFT_888810</name>
</gene>
<feature type="compositionally biased region" description="Low complexity" evidence="1">
    <location>
        <begin position="594"/>
        <end position="604"/>
    </location>
</feature>
<feature type="compositionally biased region" description="Low complexity" evidence="1">
    <location>
        <begin position="1022"/>
        <end position="1041"/>
    </location>
</feature>
<feature type="compositionally biased region" description="Low complexity" evidence="1">
    <location>
        <begin position="345"/>
        <end position="358"/>
    </location>
</feature>
<protein>
    <submittedName>
        <fullName evidence="2">Uncharacterized protein</fullName>
    </submittedName>
</protein>
<sequence length="1131" mass="123589">MLPDDPLIVPVAPNFKFVIWWHHRNGHICSPTCPIKIWVPDSDSPQNSGSGEVYCPTTGMPISVHPVVQLRFGYRIRTLLEIPLLPPESPVTVATGTQSKNGFQIRILWKIPLLVHWDQTLNNVCVEHGIHLTRGIKLYTKHHDIVVSNPSLWNTYQRMITHNREHLKRELGRVGVMVEDYQDASFDHKAKIRSDCWEAFRENFPSEEDCRDALGLFEQVRQIDEACKGQSIAARQKVFFSTFSKLFQLAQIASNTNGFEFIIAGSGTHILQDAALTEVKVTKGLEGFIDTYFKPGESNFRGNMLAWSCSSKAKEMIEPMDNQGLSVPSIPGTSGSTEVLKSDGCSRSPSGSVGSPSPTTHIRALDEISCLPSSEELAGLPHAKVASLARNVLRSALISAGMRLSGGQHCPWFKVAPVCAEQGIVIREWPVACPFPTETRADKGIEGCTIAGLRLFLESFRASDHPITIKKVDTAAERQALMDGSMPVIVSTVSPTEPKTRHVLFHNNIDKKVPIVPSTPSKSRKLEPLLSSELTDLDVSDAELAEQPAAPIKKGDTATSKTTKSQKRSITVSSGSPSADADSPPKRSKKSRTSESSIEVSEVSEAIKMPKRRMRATTALTGTSKSDGKKKVKPSGNRKAKSKAYIESDDEEMEKFPEELEEAIERPKPRPKRSSKCEEALKGDPPMSPPPSMPSTPLVLALPPPIILNGKLVPFIQNHGPRPPSDPKVQAQLKVLRPNPPAAASRPLSSQGVQRNPFASNPAGALPTTSSLTAMPPVRPSTPPAFIALAGSTLTPPRTAVPATAPVAIEPARAPSTLSTVPVSTVASANLSAPQNRPPPVPAVASLHLHGPRDRSPPRRRDRSPAPSRDRFPLASQGRSPPEPRGRSPIAPRDRSPLEPRGSSSGEPPRQRALSSNAGGITSSSFEDSTGGPSVASSRPPSPCSERPDTYSRARQGAEHMSGDHIGAPRAHPAQMYREGHYPEERGYGDDRRGYGDERYGGFPVRYAEEPRYADPFNHRWGGSPSIPHSSPHPRYYSHGSTGHSLPPIHHVDAAMLAPPLHGPPRHVYHQDPYTRYPSQYPEHYPEPHHRQDDAYSRQESRSRSPYMPTEYPVAGPSRSRQQTATPEEDQ</sequence>
<dbReference type="EMBL" id="KV417526">
    <property type="protein sequence ID" value="KZP24336.1"/>
    <property type="molecule type" value="Genomic_DNA"/>
</dbReference>
<evidence type="ECO:0000313" key="2">
    <source>
        <dbReference type="EMBL" id="KZP24336.1"/>
    </source>
</evidence>
<name>A0A166MUS2_9AGAM</name>
<feature type="compositionally biased region" description="Basic and acidic residues" evidence="1">
    <location>
        <begin position="882"/>
        <end position="898"/>
    </location>
</feature>
<feature type="compositionally biased region" description="Polar residues" evidence="1">
    <location>
        <begin position="1119"/>
        <end position="1131"/>
    </location>
</feature>
<feature type="compositionally biased region" description="Polar residues" evidence="1">
    <location>
        <begin position="747"/>
        <end position="759"/>
    </location>
</feature>
<dbReference type="Proteomes" id="UP000076532">
    <property type="component" value="Unassembled WGS sequence"/>
</dbReference>
<feature type="compositionally biased region" description="Basic and acidic residues" evidence="1">
    <location>
        <begin position="1084"/>
        <end position="1103"/>
    </location>
</feature>
<feature type="region of interest" description="Disordered" evidence="1">
    <location>
        <begin position="736"/>
        <end position="790"/>
    </location>
</feature>
<dbReference type="AlphaFoldDB" id="A0A166MUS2"/>
<keyword evidence="3" id="KW-1185">Reference proteome</keyword>